<evidence type="ECO:0000259" key="4">
    <source>
        <dbReference type="Pfam" id="PF23232"/>
    </source>
</evidence>
<protein>
    <submittedName>
        <fullName evidence="5">Related to TOB3 (Member of AAA-ATPase family)</fullName>
    </submittedName>
</protein>
<dbReference type="Proteomes" id="UP001187734">
    <property type="component" value="Unassembled WGS sequence"/>
</dbReference>
<evidence type="ECO:0000313" key="6">
    <source>
        <dbReference type="Proteomes" id="UP001187734"/>
    </source>
</evidence>
<accession>A0AAE8MM97</accession>
<comment type="caution">
    <text evidence="5">The sequence shown here is derived from an EMBL/GenBank/DDBJ whole genome shotgun (WGS) entry which is preliminary data.</text>
</comment>
<gene>
    <name evidence="5" type="ORF">FTOL_13249</name>
</gene>
<dbReference type="AlphaFoldDB" id="A0AAE8MM97"/>
<dbReference type="InterPro" id="IPR056599">
    <property type="entry name" value="AAA_lid_fung"/>
</dbReference>
<evidence type="ECO:0000259" key="3">
    <source>
        <dbReference type="Pfam" id="PF22942"/>
    </source>
</evidence>
<dbReference type="InterPro" id="IPR054289">
    <property type="entry name" value="DUF7025"/>
</dbReference>
<dbReference type="InterPro" id="IPR003959">
    <property type="entry name" value="ATPase_AAA_core"/>
</dbReference>
<dbReference type="PANTHER" id="PTHR46411">
    <property type="entry name" value="FAMILY ATPASE, PUTATIVE-RELATED"/>
    <property type="match status" value="1"/>
</dbReference>
<feature type="region of interest" description="Disordered" evidence="1">
    <location>
        <begin position="821"/>
        <end position="844"/>
    </location>
</feature>
<dbReference type="Pfam" id="PF23232">
    <property type="entry name" value="AAA_lid_13"/>
    <property type="match status" value="1"/>
</dbReference>
<evidence type="ECO:0000313" key="5">
    <source>
        <dbReference type="EMBL" id="SPJ90368.1"/>
    </source>
</evidence>
<dbReference type="Pfam" id="PF22942">
    <property type="entry name" value="DUF7025"/>
    <property type="match status" value="1"/>
</dbReference>
<proteinExistence type="predicted"/>
<dbReference type="GO" id="GO:0005524">
    <property type="term" value="F:ATP binding"/>
    <property type="evidence" value="ECO:0007669"/>
    <property type="project" value="InterPro"/>
</dbReference>
<feature type="compositionally biased region" description="Polar residues" evidence="1">
    <location>
        <begin position="8"/>
        <end position="20"/>
    </location>
</feature>
<feature type="region of interest" description="Disordered" evidence="1">
    <location>
        <begin position="1"/>
        <end position="77"/>
    </location>
</feature>
<dbReference type="InterPro" id="IPR027417">
    <property type="entry name" value="P-loop_NTPase"/>
</dbReference>
<dbReference type="GO" id="GO:0016887">
    <property type="term" value="F:ATP hydrolysis activity"/>
    <property type="evidence" value="ECO:0007669"/>
    <property type="project" value="InterPro"/>
</dbReference>
<dbReference type="PANTHER" id="PTHR46411:SF4">
    <property type="entry name" value="AAA+ ATPASE DOMAIN-CONTAINING PROTEIN"/>
    <property type="match status" value="1"/>
</dbReference>
<dbReference type="EMBL" id="ONZP01000744">
    <property type="protein sequence ID" value="SPJ90368.1"/>
    <property type="molecule type" value="Genomic_DNA"/>
</dbReference>
<organism evidence="5 6">
    <name type="scientific">Fusarium torulosum</name>
    <dbReference type="NCBI Taxonomy" id="33205"/>
    <lineage>
        <taxon>Eukaryota</taxon>
        <taxon>Fungi</taxon>
        <taxon>Dikarya</taxon>
        <taxon>Ascomycota</taxon>
        <taxon>Pezizomycotina</taxon>
        <taxon>Sordariomycetes</taxon>
        <taxon>Hypocreomycetidae</taxon>
        <taxon>Hypocreales</taxon>
        <taxon>Nectriaceae</taxon>
        <taxon>Fusarium</taxon>
    </lineage>
</organism>
<feature type="compositionally biased region" description="Basic and acidic residues" evidence="1">
    <location>
        <begin position="61"/>
        <end position="72"/>
    </location>
</feature>
<evidence type="ECO:0000256" key="1">
    <source>
        <dbReference type="SAM" id="MobiDB-lite"/>
    </source>
</evidence>
<name>A0AAE8MM97_9HYPO</name>
<dbReference type="Gene3D" id="3.40.50.300">
    <property type="entry name" value="P-loop containing nucleotide triphosphate hydrolases"/>
    <property type="match status" value="1"/>
</dbReference>
<dbReference type="Pfam" id="PF00004">
    <property type="entry name" value="AAA"/>
    <property type="match status" value="1"/>
</dbReference>
<feature type="domain" description="ATPase AAA-type core" evidence="2">
    <location>
        <begin position="601"/>
        <end position="713"/>
    </location>
</feature>
<evidence type="ECO:0000259" key="2">
    <source>
        <dbReference type="Pfam" id="PF00004"/>
    </source>
</evidence>
<feature type="compositionally biased region" description="Basic and acidic residues" evidence="1">
    <location>
        <begin position="821"/>
        <end position="835"/>
    </location>
</feature>
<feature type="domain" description="AAA+ ATPase lid" evidence="4">
    <location>
        <begin position="718"/>
        <end position="821"/>
    </location>
</feature>
<dbReference type="SUPFAM" id="SSF52540">
    <property type="entry name" value="P-loop containing nucleoside triphosphate hydrolases"/>
    <property type="match status" value="1"/>
</dbReference>
<sequence length="844" mass="96973">MDDEDHSINPSSAAVSTSSRGFAARGRTAGWPVPPRIRHDYDSNQDSSDDSLNRRRIQRRPVIDLAKRRQDLNPDADNQPINPHIIWNAKVYQSHGGSRGSDLHLHKPDLIYVDNRPIEFPISVPYTQRLLDTEGDVTEPTEWTDPVMAIEVFIEADFETDRISEIVASGRLDQFNLKNVSRRHLVVRSPFLIEGLSGLVQYYPSFYRMLLGTSKVRELRFQDPFPVLLHHFDAIEAMANNTVTTTTSKSEHEDDTYSTNQMKVHMQHLIEFLRPIYTECVLPCQKYLAESVPRIAFNMIWYLLKPGTDVYVQYHGSTYAAVVIEVWRSDVPSSKGWGGDNEGLWIVDLWRLETDGTRMRRGFISVKMYAYTGLREVKLLSICPVSIYDAQDGGEQRGQILRRSATFFKALSQGNLLADYNGPVNDSDQYYTGKVVIDQRRGFKDSNLRWQLSPSVNDHSDWFREYDGILINSDRSFYATQRTRKHSAPRIIRRAHSNDAIVRGNRETERWLETVDIHEHQGTEIPDIDASGTVVQQLDEHQLLLLCPDAQAYALRRKHWILISLDYVQESVPSEESVTNLIIAPEELKTIQALSNRQNSPPGVGKTYTVESISEWLHRPLLALTVADIGTVETFVERELMKWFDLAEAWNAVLLVDEADIFLERRQNRDLARNGLVSAFLRRMEYFKGLLFLTTNRVGQIDDAFISRVHVAIGYQALDEETRRKVWMGFFRKLVRERAGKIQIAPDAKKWVLDTTGETNLNGRDIRNALQTAITLAEFESEEDPDYDPSLVIVVTKTHFEKVLEMCNRFRSYVTSIRREDEKKRAQGRGDRNDYKGSSVPEMV</sequence>
<keyword evidence="6" id="KW-1185">Reference proteome</keyword>
<feature type="domain" description="DUF7025" evidence="3">
    <location>
        <begin position="290"/>
        <end position="387"/>
    </location>
</feature>
<reference evidence="5" key="1">
    <citation type="submission" date="2018-03" db="EMBL/GenBank/DDBJ databases">
        <authorList>
            <person name="Guldener U."/>
        </authorList>
    </citation>
    <scope>NUCLEOTIDE SEQUENCE</scope>
</reference>